<evidence type="ECO:0000313" key="2">
    <source>
        <dbReference type="Proteomes" id="UP001161160"/>
    </source>
</evidence>
<dbReference type="EMBL" id="JARXYA010000019">
    <property type="protein sequence ID" value="MDH6504889.1"/>
    <property type="molecule type" value="Genomic_DNA"/>
</dbReference>
<name>A0AA43MBL6_9BURK</name>
<comment type="caution">
    <text evidence="1">The sequence shown here is derived from an EMBL/GenBank/DDBJ whole genome shotgun (WGS) entry which is preliminary data.</text>
</comment>
<accession>A0AA43MBL6</accession>
<dbReference type="AlphaFoldDB" id="A0AA43MBL6"/>
<reference evidence="1" key="1">
    <citation type="submission" date="2023-04" db="EMBL/GenBank/DDBJ databases">
        <title>Genome Encyclopedia of Bacteria and Archaea VI: Functional Genomics of Type Strains.</title>
        <authorList>
            <person name="Whitman W."/>
        </authorList>
    </citation>
    <scope>NUCLEOTIDE SEQUENCE</scope>
    <source>
        <strain evidence="1">Enz.4-51</strain>
    </source>
</reference>
<evidence type="ECO:0000313" key="1">
    <source>
        <dbReference type="EMBL" id="MDH6504889.1"/>
    </source>
</evidence>
<sequence>MDTRPHDLTTKALDELLLLGISLINQDCKTMANFCLGPIQGKIRSNNALAFQELTYCLIPDSDHFNYSDTLNIDVLIGDSEASLIPPPWNFPHSDTRHLERIHVSRDQKITASYDHDRKFWMILNIERKHALFWAAELKDIPFWEKAAPFKQILNWYLANTPYFMMHGGAVSYGNASVLLVGPGGSGKSSTVGSCFAENLDVSGDDLIIVGKGCSHYEVYGIYNSIKLLPNTNSTIKNLFSTNNLKNCGDKKMGRYTDLRANSLSNKSIILALFNCTISEYGITKISSMSPISMMKFVIPPTIFLLRGHEAIAIKKIATMIREVQCCKLELGAKPPEIVSAIKQFIQTNTYVA</sequence>
<dbReference type="Gene3D" id="3.40.50.300">
    <property type="entry name" value="P-loop containing nucleotide triphosphate hydrolases"/>
    <property type="match status" value="1"/>
</dbReference>
<gene>
    <name evidence="1" type="ORF">M2127_002218</name>
</gene>
<dbReference type="InterPro" id="IPR027417">
    <property type="entry name" value="P-loop_NTPase"/>
</dbReference>
<keyword evidence="2" id="KW-1185">Reference proteome</keyword>
<dbReference type="Proteomes" id="UP001161160">
    <property type="component" value="Unassembled WGS sequence"/>
</dbReference>
<evidence type="ECO:0008006" key="3">
    <source>
        <dbReference type="Google" id="ProtNLM"/>
    </source>
</evidence>
<proteinExistence type="predicted"/>
<dbReference type="RefSeq" id="WP_280757088.1">
    <property type="nucleotide sequence ID" value="NZ_JARXXW010000030.1"/>
</dbReference>
<organism evidence="1 2">
    <name type="scientific">Polynucleobacter sphagniphilus</name>
    <dbReference type="NCBI Taxonomy" id="1743169"/>
    <lineage>
        <taxon>Bacteria</taxon>
        <taxon>Pseudomonadati</taxon>
        <taxon>Pseudomonadota</taxon>
        <taxon>Betaproteobacteria</taxon>
        <taxon>Burkholderiales</taxon>
        <taxon>Burkholderiaceae</taxon>
        <taxon>Polynucleobacter</taxon>
    </lineage>
</organism>
<protein>
    <recommendedName>
        <fullName evidence="3">HPr kinase/phosphorylase C-terminal domain-containing protein</fullName>
    </recommendedName>
</protein>